<dbReference type="Proteomes" id="UP000036987">
    <property type="component" value="Unassembled WGS sequence"/>
</dbReference>
<evidence type="ECO:0000313" key="1">
    <source>
        <dbReference type="EMBL" id="KMZ75431.1"/>
    </source>
</evidence>
<dbReference type="PANTHER" id="PTHR33696:SF1">
    <property type="entry name" value="T22J18.15"/>
    <property type="match status" value="1"/>
</dbReference>
<protein>
    <submittedName>
        <fullName evidence="1">Uncharacterized protein</fullName>
    </submittedName>
</protein>
<proteinExistence type="predicted"/>
<name>A0A0K9Q2A0_ZOSMR</name>
<reference evidence="2" key="1">
    <citation type="journal article" date="2016" name="Nature">
        <title>The genome of the seagrass Zostera marina reveals angiosperm adaptation to the sea.</title>
        <authorList>
            <person name="Olsen J.L."/>
            <person name="Rouze P."/>
            <person name="Verhelst B."/>
            <person name="Lin Y.-C."/>
            <person name="Bayer T."/>
            <person name="Collen J."/>
            <person name="Dattolo E."/>
            <person name="De Paoli E."/>
            <person name="Dittami S."/>
            <person name="Maumus F."/>
            <person name="Michel G."/>
            <person name="Kersting A."/>
            <person name="Lauritano C."/>
            <person name="Lohaus R."/>
            <person name="Toepel M."/>
            <person name="Tonon T."/>
            <person name="Vanneste K."/>
            <person name="Amirebrahimi M."/>
            <person name="Brakel J."/>
            <person name="Bostroem C."/>
            <person name="Chovatia M."/>
            <person name="Grimwood J."/>
            <person name="Jenkins J.W."/>
            <person name="Jueterbock A."/>
            <person name="Mraz A."/>
            <person name="Stam W.T."/>
            <person name="Tice H."/>
            <person name="Bornberg-Bauer E."/>
            <person name="Green P.J."/>
            <person name="Pearson G.A."/>
            <person name="Procaccini G."/>
            <person name="Duarte C.M."/>
            <person name="Schmutz J."/>
            <person name="Reusch T.B.H."/>
            <person name="Van de Peer Y."/>
        </authorList>
    </citation>
    <scope>NUCLEOTIDE SEQUENCE [LARGE SCALE GENOMIC DNA]</scope>
    <source>
        <strain evidence="2">cv. Finnish</strain>
    </source>
</reference>
<evidence type="ECO:0000313" key="2">
    <source>
        <dbReference type="Proteomes" id="UP000036987"/>
    </source>
</evidence>
<organism evidence="1 2">
    <name type="scientific">Zostera marina</name>
    <name type="common">Eelgrass</name>
    <dbReference type="NCBI Taxonomy" id="29655"/>
    <lineage>
        <taxon>Eukaryota</taxon>
        <taxon>Viridiplantae</taxon>
        <taxon>Streptophyta</taxon>
        <taxon>Embryophyta</taxon>
        <taxon>Tracheophyta</taxon>
        <taxon>Spermatophyta</taxon>
        <taxon>Magnoliopsida</taxon>
        <taxon>Liliopsida</taxon>
        <taxon>Zosteraceae</taxon>
        <taxon>Zostera</taxon>
    </lineage>
</organism>
<dbReference type="PANTHER" id="PTHR33696">
    <property type="entry name" value="T22J18.15-RELATED"/>
    <property type="match status" value="1"/>
</dbReference>
<keyword evidence="2" id="KW-1185">Reference proteome</keyword>
<dbReference type="EMBL" id="LFYR01000167">
    <property type="protein sequence ID" value="KMZ75431.1"/>
    <property type="molecule type" value="Genomic_DNA"/>
</dbReference>
<sequence length="148" mass="17250">MSYYRRISSSEDDIFFFSWEKRRESTSIPVLSRSNTTHSISNKEEKEFPLPLRLPPSPAFHIPKRNNYNFSKHGSWRKIDPFYAAYLKCTEDISDHDLDLEEKKTSGVYHGHGRKMGMSMRFSCKSASIWNDVIQEAMAKSPRLPKSP</sequence>
<comment type="caution">
    <text evidence="1">The sequence shown here is derived from an EMBL/GenBank/DDBJ whole genome shotgun (WGS) entry which is preliminary data.</text>
</comment>
<accession>A0A0K9Q2A0</accession>
<dbReference type="AlphaFoldDB" id="A0A0K9Q2A0"/>
<gene>
    <name evidence="1" type="ORF">ZOSMA_114G00280</name>
</gene>